<name>A0A1X2J002_9FUNG</name>
<sequence length="299" mass="33829">MMVTNYILAFIYFAVAVTVLLTVLLYVFQCDLLYAAGFPAGSRSTVARPSQYDLPDKEVILMTSDGVKIRSYVMIQRDQNGEDLAIQSPTILWFHSHTGNMGHRLPVAKVFYEKLGYNVVMLSYRGYGLSEGKPNEKGLNVDAQTALDYILHHPILRHTRLICMGQSLGGALALNLVSKNEDKFAALIIENTFLSMTLLIPHALPALRHLVYLCNQTWRAYRAIQHIHHIPILLLSSLKDELVPPAHMKKLYEISHTTGGKVWKEFENGTHNDTCMQEGYFKAIADFGLKYVWDLSDQE</sequence>
<dbReference type="PANTHER" id="PTHR12277:SF81">
    <property type="entry name" value="PROTEIN ABHD13"/>
    <property type="match status" value="1"/>
</dbReference>
<feature type="transmembrane region" description="Helical" evidence="1">
    <location>
        <begin position="6"/>
        <end position="28"/>
    </location>
</feature>
<dbReference type="AlphaFoldDB" id="A0A1X2J002"/>
<reference evidence="3 4" key="1">
    <citation type="submission" date="2016-07" db="EMBL/GenBank/DDBJ databases">
        <title>Pervasive Adenine N6-methylation of Active Genes in Fungi.</title>
        <authorList>
            <consortium name="DOE Joint Genome Institute"/>
            <person name="Mondo S.J."/>
            <person name="Dannebaum R.O."/>
            <person name="Kuo R.C."/>
            <person name="Labutti K."/>
            <person name="Haridas S."/>
            <person name="Kuo A."/>
            <person name="Salamov A."/>
            <person name="Ahrendt S.R."/>
            <person name="Lipzen A."/>
            <person name="Sullivan W."/>
            <person name="Andreopoulos W.B."/>
            <person name="Clum A."/>
            <person name="Lindquist E."/>
            <person name="Daum C."/>
            <person name="Ramamoorthy G.K."/>
            <person name="Gryganskyi A."/>
            <person name="Culley D."/>
            <person name="Magnuson J.K."/>
            <person name="James T.Y."/>
            <person name="O'Malley M.A."/>
            <person name="Stajich J.E."/>
            <person name="Spatafora J.W."/>
            <person name="Visel A."/>
            <person name="Grigoriev I.V."/>
        </authorList>
    </citation>
    <scope>NUCLEOTIDE SEQUENCE [LARGE SCALE GENOMIC DNA]</scope>
    <source>
        <strain evidence="3 4">NRRL 1336</strain>
    </source>
</reference>
<dbReference type="Pfam" id="PF00561">
    <property type="entry name" value="Abhydrolase_1"/>
    <property type="match status" value="1"/>
</dbReference>
<dbReference type="EMBL" id="MCGE01000001">
    <property type="protein sequence ID" value="ORZ25138.1"/>
    <property type="molecule type" value="Genomic_DNA"/>
</dbReference>
<keyword evidence="1" id="KW-1133">Transmembrane helix</keyword>
<evidence type="ECO:0000313" key="4">
    <source>
        <dbReference type="Proteomes" id="UP000193560"/>
    </source>
</evidence>
<organism evidence="3 4">
    <name type="scientific">Absidia repens</name>
    <dbReference type="NCBI Taxonomy" id="90262"/>
    <lineage>
        <taxon>Eukaryota</taxon>
        <taxon>Fungi</taxon>
        <taxon>Fungi incertae sedis</taxon>
        <taxon>Mucoromycota</taxon>
        <taxon>Mucoromycotina</taxon>
        <taxon>Mucoromycetes</taxon>
        <taxon>Mucorales</taxon>
        <taxon>Cunninghamellaceae</taxon>
        <taxon>Absidia</taxon>
    </lineage>
</organism>
<evidence type="ECO:0000259" key="2">
    <source>
        <dbReference type="Pfam" id="PF00561"/>
    </source>
</evidence>
<dbReference type="Gene3D" id="3.40.50.1820">
    <property type="entry name" value="alpha/beta hydrolase"/>
    <property type="match status" value="1"/>
</dbReference>
<dbReference type="GO" id="GO:0008474">
    <property type="term" value="F:palmitoyl-(protein) hydrolase activity"/>
    <property type="evidence" value="ECO:0007669"/>
    <property type="project" value="TreeGrafter"/>
</dbReference>
<keyword evidence="1" id="KW-0472">Membrane</keyword>
<dbReference type="InterPro" id="IPR029058">
    <property type="entry name" value="AB_hydrolase_fold"/>
</dbReference>
<comment type="caution">
    <text evidence="3">The sequence shown here is derived from an EMBL/GenBank/DDBJ whole genome shotgun (WGS) entry which is preliminary data.</text>
</comment>
<dbReference type="InterPro" id="IPR000073">
    <property type="entry name" value="AB_hydrolase_1"/>
</dbReference>
<feature type="domain" description="AB hydrolase-1" evidence="2">
    <location>
        <begin position="97"/>
        <end position="207"/>
    </location>
</feature>
<evidence type="ECO:0000313" key="3">
    <source>
        <dbReference type="EMBL" id="ORZ25138.1"/>
    </source>
</evidence>
<dbReference type="Proteomes" id="UP000193560">
    <property type="component" value="Unassembled WGS sequence"/>
</dbReference>
<accession>A0A1X2J002</accession>
<proteinExistence type="predicted"/>
<dbReference type="SUPFAM" id="SSF53474">
    <property type="entry name" value="alpha/beta-Hydrolases"/>
    <property type="match status" value="1"/>
</dbReference>
<dbReference type="GO" id="GO:0016020">
    <property type="term" value="C:membrane"/>
    <property type="evidence" value="ECO:0007669"/>
    <property type="project" value="TreeGrafter"/>
</dbReference>
<dbReference type="STRING" id="90262.A0A1X2J002"/>
<keyword evidence="3" id="KW-0378">Hydrolase</keyword>
<protein>
    <submittedName>
        <fullName evidence="3">Alpha/Beta hydrolase protein</fullName>
    </submittedName>
</protein>
<keyword evidence="4" id="KW-1185">Reference proteome</keyword>
<keyword evidence="1" id="KW-0812">Transmembrane</keyword>
<gene>
    <name evidence="3" type="ORF">BCR42DRAFT_399449</name>
</gene>
<evidence type="ECO:0000256" key="1">
    <source>
        <dbReference type="SAM" id="Phobius"/>
    </source>
</evidence>
<dbReference type="PANTHER" id="PTHR12277">
    <property type="entry name" value="ALPHA/BETA HYDROLASE DOMAIN-CONTAINING PROTEIN"/>
    <property type="match status" value="1"/>
</dbReference>
<dbReference type="OrthoDB" id="10249433at2759"/>